<keyword evidence="1" id="KW-1133">Transmembrane helix</keyword>
<accession>A0A432WFK6</accession>
<dbReference type="RefSeq" id="WP_126799336.1">
    <property type="nucleotide sequence ID" value="NZ_PIPO01000004.1"/>
</dbReference>
<feature type="transmembrane region" description="Helical" evidence="1">
    <location>
        <begin position="99"/>
        <end position="117"/>
    </location>
</feature>
<keyword evidence="1" id="KW-0472">Membrane</keyword>
<dbReference type="Pfam" id="PF04018">
    <property type="entry name" value="VCA0040-like"/>
    <property type="match status" value="1"/>
</dbReference>
<keyword evidence="1" id="KW-0812">Transmembrane</keyword>
<gene>
    <name evidence="2" type="ORF">CWE14_10560</name>
</gene>
<evidence type="ECO:0000256" key="1">
    <source>
        <dbReference type="SAM" id="Phobius"/>
    </source>
</evidence>
<dbReference type="EMBL" id="PIPO01000004">
    <property type="protein sequence ID" value="RUO32573.1"/>
    <property type="molecule type" value="Genomic_DNA"/>
</dbReference>
<dbReference type="Proteomes" id="UP000287823">
    <property type="component" value="Unassembled WGS sequence"/>
</dbReference>
<reference evidence="2 3" key="1">
    <citation type="journal article" date="2011" name="Front. Microbiol.">
        <title>Genomic signatures of strain selection and enhancement in Bacillus atrophaeus var. globigii, a historical biowarfare simulant.</title>
        <authorList>
            <person name="Gibbons H.S."/>
            <person name="Broomall S.M."/>
            <person name="McNew L.A."/>
            <person name="Daligault H."/>
            <person name="Chapman C."/>
            <person name="Bruce D."/>
            <person name="Karavis M."/>
            <person name="Krepps M."/>
            <person name="McGregor P.A."/>
            <person name="Hong C."/>
            <person name="Park K.H."/>
            <person name="Akmal A."/>
            <person name="Feldman A."/>
            <person name="Lin J.S."/>
            <person name="Chang W.E."/>
            <person name="Higgs B.W."/>
            <person name="Demirev P."/>
            <person name="Lindquist J."/>
            <person name="Liem A."/>
            <person name="Fochler E."/>
            <person name="Read T.D."/>
            <person name="Tapia R."/>
            <person name="Johnson S."/>
            <person name="Bishop-Lilly K.A."/>
            <person name="Detter C."/>
            <person name="Han C."/>
            <person name="Sozhamannan S."/>
            <person name="Rosenzweig C.N."/>
            <person name="Skowronski E.W."/>
        </authorList>
    </citation>
    <scope>NUCLEOTIDE SEQUENCE [LARGE SCALE GENOMIC DNA]</scope>
    <source>
        <strain evidence="2 3">Y4G10-17</strain>
    </source>
</reference>
<dbReference type="PANTHER" id="PTHR37308:SF1">
    <property type="entry name" value="POLYPRENYL-PHOSPHATE TRANSPORTER"/>
    <property type="match status" value="1"/>
</dbReference>
<feature type="transmembrane region" description="Helical" evidence="1">
    <location>
        <begin position="266"/>
        <end position="286"/>
    </location>
</feature>
<proteinExistence type="predicted"/>
<protein>
    <submittedName>
        <fullName evidence="2">DUF368 domain-containing protein</fullName>
    </submittedName>
</protein>
<feature type="transmembrane region" description="Helical" evidence="1">
    <location>
        <begin position="197"/>
        <end position="216"/>
    </location>
</feature>
<name>A0A432WFK6_9GAMM</name>
<feature type="transmembrane region" description="Helical" evidence="1">
    <location>
        <begin position="124"/>
        <end position="144"/>
    </location>
</feature>
<feature type="transmembrane region" description="Helical" evidence="1">
    <location>
        <begin position="71"/>
        <end position="93"/>
    </location>
</feature>
<feature type="transmembrane region" description="Helical" evidence="1">
    <location>
        <begin position="228"/>
        <end position="246"/>
    </location>
</feature>
<dbReference type="AlphaFoldDB" id="A0A432WFK6"/>
<evidence type="ECO:0000313" key="2">
    <source>
        <dbReference type="EMBL" id="RUO32573.1"/>
    </source>
</evidence>
<sequence length="294" mass="31860">MQLKNYINWIIKGLAMGAADVVPGVSGGTLAFILGIYERFLGALASFNGQALRFVAKGQWRAFWQHVDGTFLLCLFAGILSSIFSLATLIHYLLITNPLPLWAFFNGLIIAALPWLLKAVRFNAARIGLLVAGALFAFSISLLTPVHSDPMPLMFFGAGFIAICAMILPGISGSFLLLLMGMYAPVVSAVSDARFNLLALFALGCVVGLLAFSRLLNMLLKRHHDTMLAFLCGIVIGALYRIWPWQIEGDIMLPATYAEATGSSQWLLAGVCLIAGAATILVLLRLERILGKRE</sequence>
<keyword evidence="3" id="KW-1185">Reference proteome</keyword>
<evidence type="ECO:0000313" key="3">
    <source>
        <dbReference type="Proteomes" id="UP000287823"/>
    </source>
</evidence>
<dbReference type="PANTHER" id="PTHR37308">
    <property type="entry name" value="INTEGRAL MEMBRANE PROTEIN"/>
    <property type="match status" value="1"/>
</dbReference>
<comment type="caution">
    <text evidence="2">The sequence shown here is derived from an EMBL/GenBank/DDBJ whole genome shotgun (WGS) entry which is preliminary data.</text>
</comment>
<organism evidence="2 3">
    <name type="scientific">Aliidiomarina soli</name>
    <dbReference type="NCBI Taxonomy" id="1928574"/>
    <lineage>
        <taxon>Bacteria</taxon>
        <taxon>Pseudomonadati</taxon>
        <taxon>Pseudomonadota</taxon>
        <taxon>Gammaproteobacteria</taxon>
        <taxon>Alteromonadales</taxon>
        <taxon>Idiomarinaceae</taxon>
        <taxon>Aliidiomarina</taxon>
    </lineage>
</organism>
<dbReference type="InterPro" id="IPR007163">
    <property type="entry name" value="VCA0040-like"/>
</dbReference>